<accession>A0A4S8PUP8</accession>
<proteinExistence type="predicted"/>
<gene>
    <name evidence="2" type="ORF">FAB82_23490</name>
</gene>
<dbReference type="AlphaFoldDB" id="A0A4S8PUP8"/>
<feature type="transmembrane region" description="Helical" evidence="1">
    <location>
        <begin position="12"/>
        <end position="30"/>
    </location>
</feature>
<keyword evidence="1" id="KW-1133">Transmembrane helix</keyword>
<protein>
    <submittedName>
        <fullName evidence="2">Uncharacterized protein</fullName>
    </submittedName>
</protein>
<dbReference type="OrthoDB" id="5191668at2"/>
<reference evidence="2 3" key="2">
    <citation type="submission" date="2019-05" db="EMBL/GenBank/DDBJ databases">
        <title>Glycomyces buryatensis sp. nov.</title>
        <authorList>
            <person name="Nikitina E."/>
        </authorList>
    </citation>
    <scope>NUCLEOTIDE SEQUENCE [LARGE SCALE GENOMIC DNA]</scope>
    <source>
        <strain evidence="2 3">18</strain>
    </source>
</reference>
<feature type="transmembrane region" description="Helical" evidence="1">
    <location>
        <begin position="94"/>
        <end position="112"/>
    </location>
</feature>
<sequence length="180" mass="18518">MHIGQPLIRGLRALVFAVACVAVTATLHFIAGGSLLSFGTFATAVAVLALPAYCLGDRQRGVGVIAAACALAQSGLHAWFMVASGHAHHLAPSPMMLLAHALAMAVTAVWLARGDAALTAFLDLLILAFGPGLCLRLLEAAGPVLPPRRAVPAPEGVRPQLMLLAAAVPRRGPPTAVFSR</sequence>
<dbReference type="EMBL" id="STGY01000076">
    <property type="protein sequence ID" value="THV35230.1"/>
    <property type="molecule type" value="Genomic_DNA"/>
</dbReference>
<reference evidence="3" key="1">
    <citation type="submission" date="2019-04" db="EMBL/GenBank/DDBJ databases">
        <title>Nocardioides xinjiangensis sp. nov.</title>
        <authorList>
            <person name="Liu S."/>
        </authorList>
    </citation>
    <scope>NUCLEOTIDE SEQUENCE [LARGE SCALE GENOMIC DNA]</scope>
    <source>
        <strain evidence="3">18</strain>
    </source>
</reference>
<name>A0A4S8PUP8_9ACTN</name>
<evidence type="ECO:0000313" key="2">
    <source>
        <dbReference type="EMBL" id="THV35230.1"/>
    </source>
</evidence>
<dbReference type="RefSeq" id="WP_136537001.1">
    <property type="nucleotide sequence ID" value="NZ_STGY01000076.1"/>
</dbReference>
<keyword evidence="1" id="KW-0812">Transmembrane</keyword>
<keyword evidence="1" id="KW-0472">Membrane</keyword>
<evidence type="ECO:0000313" key="3">
    <source>
        <dbReference type="Proteomes" id="UP000308760"/>
    </source>
</evidence>
<organism evidence="2 3">
    <name type="scientific">Glycomyces buryatensis</name>
    <dbReference type="NCBI Taxonomy" id="2570927"/>
    <lineage>
        <taxon>Bacteria</taxon>
        <taxon>Bacillati</taxon>
        <taxon>Actinomycetota</taxon>
        <taxon>Actinomycetes</taxon>
        <taxon>Glycomycetales</taxon>
        <taxon>Glycomycetaceae</taxon>
        <taxon>Glycomyces</taxon>
    </lineage>
</organism>
<feature type="transmembrane region" description="Helical" evidence="1">
    <location>
        <begin position="62"/>
        <end position="82"/>
    </location>
</feature>
<keyword evidence="3" id="KW-1185">Reference proteome</keyword>
<dbReference type="Proteomes" id="UP000308760">
    <property type="component" value="Unassembled WGS sequence"/>
</dbReference>
<feature type="transmembrane region" description="Helical" evidence="1">
    <location>
        <begin position="36"/>
        <end position="55"/>
    </location>
</feature>
<evidence type="ECO:0000256" key="1">
    <source>
        <dbReference type="SAM" id="Phobius"/>
    </source>
</evidence>
<comment type="caution">
    <text evidence="2">The sequence shown here is derived from an EMBL/GenBank/DDBJ whole genome shotgun (WGS) entry which is preliminary data.</text>
</comment>